<dbReference type="InterPro" id="IPR036291">
    <property type="entry name" value="NAD(P)-bd_dom_sf"/>
</dbReference>
<dbReference type="GO" id="GO:0016616">
    <property type="term" value="F:oxidoreductase activity, acting on the CH-OH group of donors, NAD or NADP as acceptor"/>
    <property type="evidence" value="ECO:0007669"/>
    <property type="project" value="UniProtKB-ARBA"/>
</dbReference>
<evidence type="ECO:0000256" key="2">
    <source>
        <dbReference type="ARBA" id="ARBA00022857"/>
    </source>
</evidence>
<evidence type="ECO:0000313" key="6">
    <source>
        <dbReference type="Proteomes" id="UP000284706"/>
    </source>
</evidence>
<keyword evidence="3" id="KW-0560">Oxidoreductase</keyword>
<sequence>MPNRPSQPMTLPSFSLEGKVCMVTGGARGLGLEFCRAFIQSGCTQLAVLDLRLSDTKEAAVELSVFAQDKCGVEPNDLKIIAVECDVSSEPSVQKAYDEILETFGKIDTVVASAGIVENYSALDYPADRAKRLFDINVHGVFYTAREAARRMIPNGGGSIILVSSMSANIVNIPQSQTPYNASKAAVKHMAASLAVEWAKDGVRVNALSPGYMLTKLTKTLLEKDVELKKTWERLTPMGRMGEPDDLSVMGLEEDLYVMANLLPAPMSPSLAQSQPSQSGTKLPPSFDFEKRKRWADLLLTELVDNVPFVLSSTSKIWFCGVAVTEILGWKDIDLIDLDFTDLIETYFAEVTDQDRFRLAFEHAVRTGTGFDVSVRLKAQDNSSLSYPNFQSKAAVFDIKCHPHAIPPVNENEAEIRCMIAMVSPYPSRNTAMLNTMLDFKVQNDVLQHRLAECRDRSLPESPDSRESPFAKVDAMYATSTLCVPKGIATSASAPMRTGGFANASQSNMAQGSTEGTRGSYPDTVELGQGSTYLSGLPAPSEDQGDESSKKKKAKLFLRLFVH</sequence>
<dbReference type="CDD" id="cd00130">
    <property type="entry name" value="PAS"/>
    <property type="match status" value="1"/>
</dbReference>
<dbReference type="FunFam" id="3.40.50.720:FF:000084">
    <property type="entry name" value="Short-chain dehydrogenase reductase"/>
    <property type="match status" value="1"/>
</dbReference>
<name>A0A409YES1_9AGAR</name>
<dbReference type="Gene3D" id="3.40.50.720">
    <property type="entry name" value="NAD(P)-binding Rossmann-like Domain"/>
    <property type="match status" value="1"/>
</dbReference>
<comment type="caution">
    <text evidence="5">The sequence shown here is derived from an EMBL/GenBank/DDBJ whole genome shotgun (WGS) entry which is preliminary data.</text>
</comment>
<evidence type="ECO:0000256" key="3">
    <source>
        <dbReference type="ARBA" id="ARBA00023002"/>
    </source>
</evidence>
<dbReference type="InterPro" id="IPR002347">
    <property type="entry name" value="SDR_fam"/>
</dbReference>
<evidence type="ECO:0000313" key="5">
    <source>
        <dbReference type="EMBL" id="PPR01503.1"/>
    </source>
</evidence>
<dbReference type="PANTHER" id="PTHR43008">
    <property type="entry name" value="BENZIL REDUCTASE"/>
    <property type="match status" value="1"/>
</dbReference>
<reference evidence="5 6" key="1">
    <citation type="journal article" date="2018" name="Evol. Lett.">
        <title>Horizontal gene cluster transfer increased hallucinogenic mushroom diversity.</title>
        <authorList>
            <person name="Reynolds H.T."/>
            <person name="Vijayakumar V."/>
            <person name="Gluck-Thaler E."/>
            <person name="Korotkin H.B."/>
            <person name="Matheny P.B."/>
            <person name="Slot J.C."/>
        </authorList>
    </citation>
    <scope>NUCLEOTIDE SEQUENCE [LARGE SCALE GENOMIC DNA]</scope>
    <source>
        <strain evidence="5 6">SRW20</strain>
    </source>
</reference>
<dbReference type="InterPro" id="IPR020904">
    <property type="entry name" value="Sc_DH/Rdtase_CS"/>
</dbReference>
<evidence type="ECO:0000256" key="1">
    <source>
        <dbReference type="ARBA" id="ARBA00006484"/>
    </source>
</evidence>
<dbReference type="GO" id="GO:0050664">
    <property type="term" value="F:oxidoreductase activity, acting on NAD(P)H, oxygen as acceptor"/>
    <property type="evidence" value="ECO:0007669"/>
    <property type="project" value="TreeGrafter"/>
</dbReference>
<gene>
    <name evidence="5" type="ORF">CVT26_015126</name>
</gene>
<dbReference type="InParanoid" id="A0A409YES1"/>
<feature type="compositionally biased region" description="Polar residues" evidence="4">
    <location>
        <begin position="503"/>
        <end position="517"/>
    </location>
</feature>
<evidence type="ECO:0000256" key="4">
    <source>
        <dbReference type="SAM" id="MobiDB-lite"/>
    </source>
</evidence>
<dbReference type="Pfam" id="PF00106">
    <property type="entry name" value="adh_short"/>
    <property type="match status" value="1"/>
</dbReference>
<dbReference type="STRING" id="231916.A0A409YES1"/>
<dbReference type="PRINTS" id="PR00081">
    <property type="entry name" value="GDHRDH"/>
</dbReference>
<feature type="region of interest" description="Disordered" evidence="4">
    <location>
        <begin position="500"/>
        <end position="551"/>
    </location>
</feature>
<organism evidence="5 6">
    <name type="scientific">Gymnopilus dilepis</name>
    <dbReference type="NCBI Taxonomy" id="231916"/>
    <lineage>
        <taxon>Eukaryota</taxon>
        <taxon>Fungi</taxon>
        <taxon>Dikarya</taxon>
        <taxon>Basidiomycota</taxon>
        <taxon>Agaricomycotina</taxon>
        <taxon>Agaricomycetes</taxon>
        <taxon>Agaricomycetidae</taxon>
        <taxon>Agaricales</taxon>
        <taxon>Agaricineae</taxon>
        <taxon>Hymenogastraceae</taxon>
        <taxon>Gymnopilus</taxon>
    </lineage>
</organism>
<dbReference type="PANTHER" id="PTHR43008:SF14">
    <property type="entry name" value="DEHYDROGENASE ARBD, PUTATIVE-RELATED"/>
    <property type="match status" value="1"/>
</dbReference>
<comment type="similarity">
    <text evidence="1">Belongs to the short-chain dehydrogenases/reductases (SDR) family.</text>
</comment>
<dbReference type="OrthoDB" id="5325318at2759"/>
<dbReference type="PRINTS" id="PR00080">
    <property type="entry name" value="SDRFAMILY"/>
</dbReference>
<evidence type="ECO:0008006" key="7">
    <source>
        <dbReference type="Google" id="ProtNLM"/>
    </source>
</evidence>
<keyword evidence="6" id="KW-1185">Reference proteome</keyword>
<dbReference type="InterPro" id="IPR000014">
    <property type="entry name" value="PAS"/>
</dbReference>
<dbReference type="SUPFAM" id="SSF51735">
    <property type="entry name" value="NAD(P)-binding Rossmann-fold domains"/>
    <property type="match status" value="1"/>
</dbReference>
<dbReference type="AlphaFoldDB" id="A0A409YES1"/>
<dbReference type="PROSITE" id="PS00061">
    <property type="entry name" value="ADH_SHORT"/>
    <property type="match status" value="1"/>
</dbReference>
<keyword evidence="2" id="KW-0521">NADP</keyword>
<protein>
    <recommendedName>
        <fullName evidence="7">PAS domain-containing protein</fullName>
    </recommendedName>
</protein>
<accession>A0A409YES1</accession>
<dbReference type="EMBL" id="NHYE01000937">
    <property type="protein sequence ID" value="PPR01503.1"/>
    <property type="molecule type" value="Genomic_DNA"/>
</dbReference>
<dbReference type="Proteomes" id="UP000284706">
    <property type="component" value="Unassembled WGS sequence"/>
</dbReference>
<proteinExistence type="inferred from homology"/>